<gene>
    <name evidence="2" type="ORF">FOZ62_017248</name>
</gene>
<proteinExistence type="predicted"/>
<sequence>MTRHFVDIVVPVVASMFSRIYGDAAEGLLSFITKVPSDAHLDDSSEPVEAGRSGESQDGVVDAVHETPRSPEGASTVPT</sequence>
<protein>
    <submittedName>
        <fullName evidence="2">Uncharacterized protein</fullName>
    </submittedName>
</protein>
<evidence type="ECO:0000256" key="1">
    <source>
        <dbReference type="SAM" id="MobiDB-lite"/>
    </source>
</evidence>
<reference evidence="2 3" key="1">
    <citation type="submission" date="2020-04" db="EMBL/GenBank/DDBJ databases">
        <title>Perkinsus olseni comparative genomics.</title>
        <authorList>
            <person name="Bogema D.R."/>
        </authorList>
    </citation>
    <scope>NUCLEOTIDE SEQUENCE [LARGE SCALE GENOMIC DNA]</scope>
    <source>
        <strain evidence="2">ATCC PRA-205</strain>
    </source>
</reference>
<feature type="region of interest" description="Disordered" evidence="1">
    <location>
        <begin position="39"/>
        <end position="79"/>
    </location>
</feature>
<dbReference type="AlphaFoldDB" id="A0A7J6RWJ9"/>
<dbReference type="EMBL" id="JABANM010019331">
    <property type="protein sequence ID" value="KAF4724665.1"/>
    <property type="molecule type" value="Genomic_DNA"/>
</dbReference>
<name>A0A7J6RWJ9_PEROL</name>
<evidence type="ECO:0000313" key="2">
    <source>
        <dbReference type="EMBL" id="KAF4724665.1"/>
    </source>
</evidence>
<dbReference type="Proteomes" id="UP000574390">
    <property type="component" value="Unassembled WGS sequence"/>
</dbReference>
<accession>A0A7J6RWJ9</accession>
<evidence type="ECO:0000313" key="3">
    <source>
        <dbReference type="Proteomes" id="UP000574390"/>
    </source>
</evidence>
<comment type="caution">
    <text evidence="2">The sequence shown here is derived from an EMBL/GenBank/DDBJ whole genome shotgun (WGS) entry which is preliminary data.</text>
</comment>
<organism evidence="2 3">
    <name type="scientific">Perkinsus olseni</name>
    <name type="common">Perkinsus atlanticus</name>
    <dbReference type="NCBI Taxonomy" id="32597"/>
    <lineage>
        <taxon>Eukaryota</taxon>
        <taxon>Sar</taxon>
        <taxon>Alveolata</taxon>
        <taxon>Perkinsozoa</taxon>
        <taxon>Perkinsea</taxon>
        <taxon>Perkinsida</taxon>
        <taxon>Perkinsidae</taxon>
        <taxon>Perkinsus</taxon>
    </lineage>
</organism>